<dbReference type="InterPro" id="IPR000589">
    <property type="entry name" value="Ribosomal_uS15"/>
</dbReference>
<dbReference type="SUPFAM" id="SSF47060">
    <property type="entry name" value="S15/NS1 RNA-binding domain"/>
    <property type="match status" value="1"/>
</dbReference>
<dbReference type="InterPro" id="IPR005290">
    <property type="entry name" value="Ribosomal_uS15_bac-type"/>
</dbReference>
<evidence type="ECO:0000256" key="1">
    <source>
        <dbReference type="ARBA" id="ARBA00008434"/>
    </source>
</evidence>
<dbReference type="Proteomes" id="UP000324767">
    <property type="component" value="Unassembled WGS sequence"/>
</dbReference>
<organism evidence="5 6">
    <name type="scientific">Lasallia pustulata</name>
    <dbReference type="NCBI Taxonomy" id="136370"/>
    <lineage>
        <taxon>Eukaryota</taxon>
        <taxon>Fungi</taxon>
        <taxon>Dikarya</taxon>
        <taxon>Ascomycota</taxon>
        <taxon>Pezizomycotina</taxon>
        <taxon>Lecanoromycetes</taxon>
        <taxon>OSLEUM clade</taxon>
        <taxon>Umbilicariomycetidae</taxon>
        <taxon>Umbilicariales</taxon>
        <taxon>Umbilicariaceae</taxon>
        <taxon>Lasallia</taxon>
    </lineage>
</organism>
<comment type="caution">
    <text evidence="5">The sequence shown here is derived from an EMBL/GenBank/DDBJ whole genome shotgun (WGS) entry which is preliminary data.</text>
</comment>
<dbReference type="Pfam" id="PF00312">
    <property type="entry name" value="Ribosomal_S15"/>
    <property type="match status" value="1"/>
</dbReference>
<dbReference type="GO" id="GO:0005840">
    <property type="term" value="C:ribosome"/>
    <property type="evidence" value="ECO:0007669"/>
    <property type="project" value="UniProtKB-KW"/>
</dbReference>
<evidence type="ECO:0000313" key="6">
    <source>
        <dbReference type="Proteomes" id="UP000324767"/>
    </source>
</evidence>
<reference evidence="5 6" key="1">
    <citation type="submission" date="2019-09" db="EMBL/GenBank/DDBJ databases">
        <title>The hologenome of the rock-dwelling lichen Lasallia pustulata.</title>
        <authorList>
            <person name="Greshake Tzovaras B."/>
            <person name="Segers F."/>
            <person name="Bicker A."/>
            <person name="Dal Grande F."/>
            <person name="Otte J."/>
            <person name="Hankeln T."/>
            <person name="Schmitt I."/>
            <person name="Ebersberger I."/>
        </authorList>
    </citation>
    <scope>NUCLEOTIDE SEQUENCE [LARGE SCALE GENOMIC DNA]</scope>
    <source>
        <strain evidence="5">A1-1</strain>
    </source>
</reference>
<dbReference type="GO" id="GO:0005737">
    <property type="term" value="C:cytoplasm"/>
    <property type="evidence" value="ECO:0007669"/>
    <property type="project" value="UniProtKB-ARBA"/>
</dbReference>
<dbReference type="GO" id="GO:0003735">
    <property type="term" value="F:structural constituent of ribosome"/>
    <property type="evidence" value="ECO:0007669"/>
    <property type="project" value="InterPro"/>
</dbReference>
<protein>
    <submittedName>
        <fullName evidence="5">Ribosomal S15</fullName>
    </submittedName>
</protein>
<evidence type="ECO:0000313" key="5">
    <source>
        <dbReference type="EMBL" id="KAA6415008.1"/>
    </source>
</evidence>
<accession>A0A5M8Q1F2</accession>
<dbReference type="InterPro" id="IPR009068">
    <property type="entry name" value="uS15_NS1_RNA-bd_sf"/>
</dbReference>
<dbReference type="PANTHER" id="PTHR23321">
    <property type="entry name" value="RIBOSOMAL PROTEIN S15, BACTERIAL AND ORGANELLAR"/>
    <property type="match status" value="1"/>
</dbReference>
<dbReference type="GO" id="GO:0006412">
    <property type="term" value="P:translation"/>
    <property type="evidence" value="ECO:0007669"/>
    <property type="project" value="InterPro"/>
</dbReference>
<keyword evidence="3" id="KW-0687">Ribonucleoprotein</keyword>
<evidence type="ECO:0000256" key="2">
    <source>
        <dbReference type="ARBA" id="ARBA00022980"/>
    </source>
</evidence>
<dbReference type="PANTHER" id="PTHR23321:SF26">
    <property type="entry name" value="SMALL RIBOSOMAL SUBUNIT PROTEIN US15M"/>
    <property type="match status" value="1"/>
</dbReference>
<evidence type="ECO:0000256" key="4">
    <source>
        <dbReference type="SAM" id="MobiDB-lite"/>
    </source>
</evidence>
<dbReference type="GO" id="GO:1990904">
    <property type="term" value="C:ribonucleoprotein complex"/>
    <property type="evidence" value="ECO:0007669"/>
    <property type="project" value="UniProtKB-KW"/>
</dbReference>
<proteinExistence type="inferred from homology"/>
<dbReference type="SMART" id="SM01387">
    <property type="entry name" value="Ribosomal_S15"/>
    <property type="match status" value="1"/>
</dbReference>
<name>A0A5M8Q1F2_9LECA</name>
<dbReference type="Gene3D" id="1.10.287.10">
    <property type="entry name" value="S15/NS1, RNA-binding"/>
    <property type="match status" value="1"/>
</dbReference>
<gene>
    <name evidence="5" type="ORF">FRX48_01759</name>
</gene>
<sequence length="327" mass="36771">MVPRISMVAPIRLTAGSTSTQLYTPSSPQPITRVLQCPFSSTATLLSTKKKPRDSYRDQYAKRQAEQRRIANLSRQEVLRKRRAEELGDPIRGITTPFIESFDTASPLPAVPSADQNTTAPFPKEALPSPASAREKEHLNHFVSLSELEHSLQFSRMLTEPLPSPERATADPQEEENDARTHEIQHETAQVAISRILDLANANSKGRLRANIQRCIDTFGRHRTDEYLKPRPSVAVPKDPTPRAGADTGSSEVQVAILTAKIRVLANEYEGVSRNDKVNKRNLRLLLHRRQKLLKYLHRRERGGERWQNLVSTLGLTEGTWKGQIAV</sequence>
<comment type="similarity">
    <text evidence="1">Belongs to the universal ribosomal protein uS15 family.</text>
</comment>
<dbReference type="EMBL" id="VXIT01000002">
    <property type="protein sequence ID" value="KAA6415008.1"/>
    <property type="molecule type" value="Genomic_DNA"/>
</dbReference>
<feature type="region of interest" description="Disordered" evidence="4">
    <location>
        <begin position="231"/>
        <end position="250"/>
    </location>
</feature>
<feature type="region of interest" description="Disordered" evidence="4">
    <location>
        <begin position="108"/>
        <end position="131"/>
    </location>
</feature>
<dbReference type="OrthoDB" id="441444at2759"/>
<evidence type="ECO:0000256" key="3">
    <source>
        <dbReference type="ARBA" id="ARBA00023274"/>
    </source>
</evidence>
<keyword evidence="2" id="KW-0689">Ribosomal protein</keyword>
<dbReference type="AlphaFoldDB" id="A0A5M8Q1F2"/>